<dbReference type="Proteomes" id="UP000317209">
    <property type="component" value="Unassembled WGS sequence"/>
</dbReference>
<dbReference type="Pfam" id="PF04954">
    <property type="entry name" value="SIP"/>
    <property type="match status" value="1"/>
</dbReference>
<dbReference type="SUPFAM" id="SSF63380">
    <property type="entry name" value="Riboflavin synthase domain-like"/>
    <property type="match status" value="1"/>
</dbReference>
<dbReference type="PANTHER" id="PTHR30157:SF0">
    <property type="entry name" value="NADPH-DEPENDENT FERRIC-CHELATE REDUCTASE"/>
    <property type="match status" value="1"/>
</dbReference>
<protein>
    <submittedName>
        <fullName evidence="2">NADPH-dependent ferric siderophore reductase</fullName>
    </submittedName>
</protein>
<dbReference type="Gene3D" id="3.40.50.80">
    <property type="entry name" value="Nucleotide-binding domain of ferredoxin-NADP reductase (FNR) module"/>
    <property type="match status" value="1"/>
</dbReference>
<dbReference type="CDD" id="cd06193">
    <property type="entry name" value="siderophore_interacting"/>
    <property type="match status" value="1"/>
</dbReference>
<dbReference type="GO" id="GO:0016491">
    <property type="term" value="F:oxidoreductase activity"/>
    <property type="evidence" value="ECO:0007669"/>
    <property type="project" value="InterPro"/>
</dbReference>
<dbReference type="InterPro" id="IPR007037">
    <property type="entry name" value="SIP_rossman_dom"/>
</dbReference>
<proteinExistence type="predicted"/>
<dbReference type="InterPro" id="IPR039261">
    <property type="entry name" value="FNR_nucleotide-bd"/>
</dbReference>
<dbReference type="RefSeq" id="WP_141872786.1">
    <property type="nucleotide sequence ID" value="NZ_VFOX01000001.1"/>
</dbReference>
<comment type="caution">
    <text evidence="2">The sequence shown here is derived from an EMBL/GenBank/DDBJ whole genome shotgun (WGS) entry which is preliminary data.</text>
</comment>
<feature type="domain" description="FAD-binding FR-type" evidence="1">
    <location>
        <begin position="5"/>
        <end position="113"/>
    </location>
</feature>
<dbReference type="EMBL" id="VFOX01000001">
    <property type="protein sequence ID" value="TQL86988.1"/>
    <property type="molecule type" value="Genomic_DNA"/>
</dbReference>
<dbReference type="Gene3D" id="2.40.30.10">
    <property type="entry name" value="Translation factors"/>
    <property type="match status" value="1"/>
</dbReference>
<dbReference type="AlphaFoldDB" id="A0A543BQC0"/>
<dbReference type="InterPro" id="IPR013113">
    <property type="entry name" value="SIP_FAD-bd"/>
</dbReference>
<dbReference type="InterPro" id="IPR017938">
    <property type="entry name" value="Riboflavin_synthase-like_b-brl"/>
</dbReference>
<dbReference type="Pfam" id="PF08021">
    <property type="entry name" value="FAD_binding_9"/>
    <property type="match status" value="1"/>
</dbReference>
<dbReference type="PROSITE" id="PS51384">
    <property type="entry name" value="FAD_FR"/>
    <property type="match status" value="1"/>
</dbReference>
<evidence type="ECO:0000313" key="3">
    <source>
        <dbReference type="Proteomes" id="UP000317209"/>
    </source>
</evidence>
<dbReference type="InterPro" id="IPR017927">
    <property type="entry name" value="FAD-bd_FR_type"/>
</dbReference>
<dbReference type="OrthoDB" id="9814826at2"/>
<accession>A0A543BQC0</accession>
<reference evidence="2 3" key="1">
    <citation type="submission" date="2019-06" db="EMBL/GenBank/DDBJ databases">
        <title>Sequencing the genomes of 1000 actinobacteria strains.</title>
        <authorList>
            <person name="Klenk H.-P."/>
        </authorList>
    </citation>
    <scope>NUCLEOTIDE SEQUENCE [LARGE SCALE GENOMIC DNA]</scope>
    <source>
        <strain evidence="2 3">DSM 20169</strain>
    </source>
</reference>
<evidence type="ECO:0000259" key="1">
    <source>
        <dbReference type="PROSITE" id="PS51384"/>
    </source>
</evidence>
<organism evidence="2 3">
    <name type="scientific">Microbacterium saperdae</name>
    <dbReference type="NCBI Taxonomy" id="69368"/>
    <lineage>
        <taxon>Bacteria</taxon>
        <taxon>Bacillati</taxon>
        <taxon>Actinomycetota</taxon>
        <taxon>Actinomycetes</taxon>
        <taxon>Micrococcales</taxon>
        <taxon>Microbacteriaceae</taxon>
        <taxon>Microbacterium</taxon>
    </lineage>
</organism>
<sequence>MRTDIPVYTAEVTARQTVTPHMLRITLRGARTTTGERFASCGRPDEFFGLWLSTADGEEAKRYYSVRAWRPEADELDIDFVVHAEGPATQWARDARLGDTVAFDLPRGHFVVPEGTARVLLIGDATALPAIGRILEERAASDPPVRAILSVDDPRDRQDLRFRDGDRATWVAAEDIVAETLAATAEGPDATYLWFSGEATTMRDIRRHVRHELRWPASQYMTMGYWRRDAERWGKRFEQQAALSEQLAAIWENGEDDETQRDLADELLTRYGL</sequence>
<gene>
    <name evidence="2" type="ORF">FB560_2654</name>
</gene>
<name>A0A543BQC0_9MICO</name>
<dbReference type="InterPro" id="IPR039374">
    <property type="entry name" value="SIP_fam"/>
</dbReference>
<keyword evidence="3" id="KW-1185">Reference proteome</keyword>
<dbReference type="PANTHER" id="PTHR30157">
    <property type="entry name" value="FERRIC REDUCTASE, NADPH-DEPENDENT"/>
    <property type="match status" value="1"/>
</dbReference>
<evidence type="ECO:0000313" key="2">
    <source>
        <dbReference type="EMBL" id="TQL86988.1"/>
    </source>
</evidence>